<dbReference type="PANTHER" id="PTHR46211:SF14">
    <property type="entry name" value="GLYCEROPHOSPHODIESTER PHOSPHODIESTERASE"/>
    <property type="match status" value="1"/>
</dbReference>
<accession>A0A6J7W952</accession>
<dbReference type="EMBL" id="CAFBRZ010000115">
    <property type="protein sequence ID" value="CAB5161944.1"/>
    <property type="molecule type" value="Genomic_DNA"/>
</dbReference>
<evidence type="ECO:0000259" key="1">
    <source>
        <dbReference type="PROSITE" id="PS51704"/>
    </source>
</evidence>
<dbReference type="PROSITE" id="PS51704">
    <property type="entry name" value="GP_PDE"/>
    <property type="match status" value="1"/>
</dbReference>
<sequence length="150" mass="16942">MMVNIELKTQPGKEKELAVSVVKLVELMSMEHKILISSFDHELLRKVRQMSDTIAIGVLTNTQIKNLNKYLQWLDADAYHPNCYYESNSNGIKKLNLGGIASALEDGNYVNVWTCNNKEDLRQLLACGVSGVISDFPNRVKEALKQFNPQ</sequence>
<dbReference type="Pfam" id="PF03009">
    <property type="entry name" value="GDPD"/>
    <property type="match status" value="1"/>
</dbReference>
<dbReference type="PANTHER" id="PTHR46211">
    <property type="entry name" value="GLYCEROPHOSPHORYL DIESTER PHOSPHODIESTERASE"/>
    <property type="match status" value="1"/>
</dbReference>
<reference evidence="2" key="1">
    <citation type="submission" date="2020-05" db="EMBL/GenBank/DDBJ databases">
        <authorList>
            <person name="Chiriac C."/>
            <person name="Salcher M."/>
            <person name="Ghai R."/>
            <person name="Kavagutti S V."/>
        </authorList>
    </citation>
    <scope>NUCLEOTIDE SEQUENCE</scope>
</reference>
<name>A0A6J7W952_9ZZZZ</name>
<proteinExistence type="predicted"/>
<gene>
    <name evidence="2" type="ORF">UFOPK4444_01352</name>
</gene>
<dbReference type="AlphaFoldDB" id="A0A6J7W952"/>
<organism evidence="2">
    <name type="scientific">freshwater metagenome</name>
    <dbReference type="NCBI Taxonomy" id="449393"/>
    <lineage>
        <taxon>unclassified sequences</taxon>
        <taxon>metagenomes</taxon>
        <taxon>ecological metagenomes</taxon>
    </lineage>
</organism>
<protein>
    <submittedName>
        <fullName evidence="2">Unannotated protein</fullName>
    </submittedName>
</protein>
<dbReference type="SUPFAM" id="SSF51695">
    <property type="entry name" value="PLC-like phosphodiesterases"/>
    <property type="match status" value="1"/>
</dbReference>
<feature type="domain" description="GP-PDE" evidence="1">
    <location>
        <begin position="1"/>
        <end position="144"/>
    </location>
</feature>
<dbReference type="GO" id="GO:0006629">
    <property type="term" value="P:lipid metabolic process"/>
    <property type="evidence" value="ECO:0007669"/>
    <property type="project" value="InterPro"/>
</dbReference>
<dbReference type="InterPro" id="IPR030395">
    <property type="entry name" value="GP_PDE_dom"/>
</dbReference>
<dbReference type="GO" id="GO:0008081">
    <property type="term" value="F:phosphoric diester hydrolase activity"/>
    <property type="evidence" value="ECO:0007669"/>
    <property type="project" value="InterPro"/>
</dbReference>
<dbReference type="InterPro" id="IPR017946">
    <property type="entry name" value="PLC-like_Pdiesterase_TIM-brl"/>
</dbReference>
<evidence type="ECO:0000313" key="2">
    <source>
        <dbReference type="EMBL" id="CAB5161944.1"/>
    </source>
</evidence>
<dbReference type="Gene3D" id="3.20.20.190">
    <property type="entry name" value="Phosphatidylinositol (PI) phosphodiesterase"/>
    <property type="match status" value="1"/>
</dbReference>